<reference evidence="2 3" key="1">
    <citation type="journal article" name="Sci. Rep.">
        <title>Telomere-to-telomere assembled and centromere annotated genomes of the two main subspecies of the button mushroom Agaricus bisporus reveal especially polymorphic chromosome ends.</title>
        <authorList>
            <person name="Sonnenberg A.S.M."/>
            <person name="Sedaghat-Telgerd N."/>
            <person name="Lavrijssen B."/>
            <person name="Ohm R.A."/>
            <person name="Hendrickx P.M."/>
            <person name="Scholtmeijer K."/>
            <person name="Baars J.J.P."/>
            <person name="van Peer A."/>
        </authorList>
    </citation>
    <scope>NUCLEOTIDE SEQUENCE [LARGE SCALE GENOMIC DNA]</scope>
    <source>
        <strain evidence="2 3">H119_p4</strain>
    </source>
</reference>
<evidence type="ECO:0000313" key="2">
    <source>
        <dbReference type="EMBL" id="KAF7783208.1"/>
    </source>
</evidence>
<name>A0A8H7F9G0_AGABI</name>
<comment type="caution">
    <text evidence="2">The sequence shown here is derived from an EMBL/GenBank/DDBJ whole genome shotgun (WGS) entry which is preliminary data.</text>
</comment>
<evidence type="ECO:0000256" key="1">
    <source>
        <dbReference type="SAM" id="MobiDB-lite"/>
    </source>
</evidence>
<protein>
    <submittedName>
        <fullName evidence="2">Uncharacterized protein</fullName>
    </submittedName>
</protein>
<evidence type="ECO:0000313" key="3">
    <source>
        <dbReference type="Proteomes" id="UP000629468"/>
    </source>
</evidence>
<gene>
    <name evidence="2" type="ORF">Agabi119p4_2584</name>
</gene>
<dbReference type="EMBL" id="JABXXO010000003">
    <property type="protein sequence ID" value="KAF7783208.1"/>
    <property type="molecule type" value="Genomic_DNA"/>
</dbReference>
<feature type="region of interest" description="Disordered" evidence="1">
    <location>
        <begin position="53"/>
        <end position="75"/>
    </location>
</feature>
<sequence>MNVSGLQNHILTPLSNRLGGPYIPLLHDSKTYPIKILSPLNLQLVRSIFNEGIDPSSKQLQPDHHPLDNTSLSAP</sequence>
<proteinExistence type="predicted"/>
<organism evidence="2 3">
    <name type="scientific">Agaricus bisporus var. burnettii</name>
    <dbReference type="NCBI Taxonomy" id="192524"/>
    <lineage>
        <taxon>Eukaryota</taxon>
        <taxon>Fungi</taxon>
        <taxon>Dikarya</taxon>
        <taxon>Basidiomycota</taxon>
        <taxon>Agaricomycotina</taxon>
        <taxon>Agaricomycetes</taxon>
        <taxon>Agaricomycetidae</taxon>
        <taxon>Agaricales</taxon>
        <taxon>Agaricineae</taxon>
        <taxon>Agaricaceae</taxon>
        <taxon>Agaricus</taxon>
    </lineage>
</organism>
<dbReference type="Proteomes" id="UP000629468">
    <property type="component" value="Unassembled WGS sequence"/>
</dbReference>
<accession>A0A8H7F9G0</accession>
<dbReference type="AlphaFoldDB" id="A0A8H7F9G0"/>